<proteinExistence type="predicted"/>
<organism evidence="1 2">
    <name type="scientific">Streptomyces spiralis</name>
    <dbReference type="NCBI Taxonomy" id="66376"/>
    <lineage>
        <taxon>Bacteria</taxon>
        <taxon>Bacillati</taxon>
        <taxon>Actinomycetota</taxon>
        <taxon>Actinomycetes</taxon>
        <taxon>Kitasatosporales</taxon>
        <taxon>Streptomycetaceae</taxon>
        <taxon>Streptomyces</taxon>
    </lineage>
</organism>
<reference evidence="1" key="1">
    <citation type="journal article" date="2014" name="Int. J. Syst. Evol. Microbiol.">
        <title>Complete genome sequence of Corynebacterium casei LMG S-19264T (=DSM 44701T), isolated from a smear-ripened cheese.</title>
        <authorList>
            <consortium name="US DOE Joint Genome Institute (JGI-PGF)"/>
            <person name="Walter F."/>
            <person name="Albersmeier A."/>
            <person name="Kalinowski J."/>
            <person name="Ruckert C."/>
        </authorList>
    </citation>
    <scope>NUCLEOTIDE SEQUENCE</scope>
    <source>
        <strain evidence="1">JCM 3302</strain>
    </source>
</reference>
<sequence>MSKTIHAVRLDVDGTLTDLQLPLGWGFLEELREQVDGWVEIAHYARPDGNRRLSIAVDSDGQARKKENLYATALVSAVYTKQLPYCLYGPVVLIGALDDTRHHTDIPKALHEVLPKVMKALATRYSTTA</sequence>
<accession>A0A919DSK9</accession>
<name>A0A919DSK9_9ACTN</name>
<dbReference type="Proteomes" id="UP000641386">
    <property type="component" value="Unassembled WGS sequence"/>
</dbReference>
<dbReference type="RefSeq" id="WP_189901951.1">
    <property type="nucleotide sequence ID" value="NZ_BNBC01000017.1"/>
</dbReference>
<dbReference type="AlphaFoldDB" id="A0A919DSK9"/>
<evidence type="ECO:0000313" key="2">
    <source>
        <dbReference type="Proteomes" id="UP000641386"/>
    </source>
</evidence>
<evidence type="ECO:0000313" key="1">
    <source>
        <dbReference type="EMBL" id="GHE79933.1"/>
    </source>
</evidence>
<comment type="caution">
    <text evidence="1">The sequence shown here is derived from an EMBL/GenBank/DDBJ whole genome shotgun (WGS) entry which is preliminary data.</text>
</comment>
<dbReference type="EMBL" id="BNBC01000017">
    <property type="protein sequence ID" value="GHE79933.1"/>
    <property type="molecule type" value="Genomic_DNA"/>
</dbReference>
<reference evidence="1" key="2">
    <citation type="submission" date="2020-09" db="EMBL/GenBank/DDBJ databases">
        <authorList>
            <person name="Sun Q."/>
            <person name="Ohkuma M."/>
        </authorList>
    </citation>
    <scope>NUCLEOTIDE SEQUENCE</scope>
    <source>
        <strain evidence="1">JCM 3302</strain>
    </source>
</reference>
<protein>
    <submittedName>
        <fullName evidence="1">Uncharacterized protein</fullName>
    </submittedName>
</protein>
<keyword evidence="2" id="KW-1185">Reference proteome</keyword>
<gene>
    <name evidence="1" type="ORF">GCM10014715_39100</name>
</gene>